<feature type="non-terminal residue" evidence="1">
    <location>
        <position position="1"/>
    </location>
</feature>
<organism evidence="1 2">
    <name type="scientific">Trifolium medium</name>
    <dbReference type="NCBI Taxonomy" id="97028"/>
    <lineage>
        <taxon>Eukaryota</taxon>
        <taxon>Viridiplantae</taxon>
        <taxon>Streptophyta</taxon>
        <taxon>Embryophyta</taxon>
        <taxon>Tracheophyta</taxon>
        <taxon>Spermatophyta</taxon>
        <taxon>Magnoliopsida</taxon>
        <taxon>eudicotyledons</taxon>
        <taxon>Gunneridae</taxon>
        <taxon>Pentapetalae</taxon>
        <taxon>rosids</taxon>
        <taxon>fabids</taxon>
        <taxon>Fabales</taxon>
        <taxon>Fabaceae</taxon>
        <taxon>Papilionoideae</taxon>
        <taxon>50 kb inversion clade</taxon>
        <taxon>NPAAA clade</taxon>
        <taxon>Hologalegina</taxon>
        <taxon>IRL clade</taxon>
        <taxon>Trifolieae</taxon>
        <taxon>Trifolium</taxon>
    </lineage>
</organism>
<dbReference type="Proteomes" id="UP000265520">
    <property type="component" value="Unassembled WGS sequence"/>
</dbReference>
<sequence>IITLWNKQSFGVIVRIASASTAAIAKEHMETNARLKLYSRKLCSSVT</sequence>
<reference evidence="1 2" key="1">
    <citation type="journal article" date="2018" name="Front. Plant Sci.">
        <title>Red Clover (Trifolium pratense) and Zigzag Clover (T. medium) - A Picture of Genomic Similarities and Differences.</title>
        <authorList>
            <person name="Dluhosova J."/>
            <person name="Istvanek J."/>
            <person name="Nedelnik J."/>
            <person name="Repkova J."/>
        </authorList>
    </citation>
    <scope>NUCLEOTIDE SEQUENCE [LARGE SCALE GENOMIC DNA]</scope>
    <source>
        <strain evidence="2">cv. 10/8</strain>
        <tissue evidence="1">Leaf</tissue>
    </source>
</reference>
<protein>
    <submittedName>
        <fullName evidence="1">Uncharacterized protein</fullName>
    </submittedName>
</protein>
<dbReference type="AlphaFoldDB" id="A0A392RGV9"/>
<accession>A0A392RGV9</accession>
<evidence type="ECO:0000313" key="1">
    <source>
        <dbReference type="EMBL" id="MCI35848.1"/>
    </source>
</evidence>
<dbReference type="EMBL" id="LXQA010227678">
    <property type="protein sequence ID" value="MCI35848.1"/>
    <property type="molecule type" value="Genomic_DNA"/>
</dbReference>
<name>A0A392RGV9_9FABA</name>
<keyword evidence="2" id="KW-1185">Reference proteome</keyword>
<proteinExistence type="predicted"/>
<evidence type="ECO:0000313" key="2">
    <source>
        <dbReference type="Proteomes" id="UP000265520"/>
    </source>
</evidence>
<comment type="caution">
    <text evidence="1">The sequence shown here is derived from an EMBL/GenBank/DDBJ whole genome shotgun (WGS) entry which is preliminary data.</text>
</comment>